<evidence type="ECO:0000313" key="1">
    <source>
        <dbReference type="EMBL" id="CAG7819826.1"/>
    </source>
</evidence>
<reference evidence="1" key="1">
    <citation type="submission" date="2021-06" db="EMBL/GenBank/DDBJ databases">
        <authorList>
            <person name="Hodson N. C."/>
            <person name="Mongue J. A."/>
            <person name="Jaron S. K."/>
        </authorList>
    </citation>
    <scope>NUCLEOTIDE SEQUENCE</scope>
</reference>
<gene>
    <name evidence="1" type="ORF">AFUS01_LOCUS30250</name>
</gene>
<organism evidence="1 2">
    <name type="scientific">Allacma fusca</name>
    <dbReference type="NCBI Taxonomy" id="39272"/>
    <lineage>
        <taxon>Eukaryota</taxon>
        <taxon>Metazoa</taxon>
        <taxon>Ecdysozoa</taxon>
        <taxon>Arthropoda</taxon>
        <taxon>Hexapoda</taxon>
        <taxon>Collembola</taxon>
        <taxon>Symphypleona</taxon>
        <taxon>Sminthuridae</taxon>
        <taxon>Allacma</taxon>
    </lineage>
</organism>
<dbReference type="AlphaFoldDB" id="A0A8J2KKQ0"/>
<feature type="non-terminal residue" evidence="1">
    <location>
        <position position="1"/>
    </location>
</feature>
<comment type="caution">
    <text evidence="1">The sequence shown here is derived from an EMBL/GenBank/DDBJ whole genome shotgun (WGS) entry which is preliminary data.</text>
</comment>
<accession>A0A8J2KKQ0</accession>
<protein>
    <submittedName>
        <fullName evidence="1">Uncharacterized protein</fullName>
    </submittedName>
</protein>
<evidence type="ECO:0000313" key="2">
    <source>
        <dbReference type="Proteomes" id="UP000708208"/>
    </source>
</evidence>
<keyword evidence="2" id="KW-1185">Reference proteome</keyword>
<dbReference type="Proteomes" id="UP000708208">
    <property type="component" value="Unassembled WGS sequence"/>
</dbReference>
<name>A0A8J2KKQ0_9HEXA</name>
<sequence length="47" mass="5140">GEPVQCVTMIAKITECSSAGGKNLTGMSAWRTTQPLRCSSRDNYNLY</sequence>
<dbReference type="EMBL" id="CAJVCH010461354">
    <property type="protein sequence ID" value="CAG7819826.1"/>
    <property type="molecule type" value="Genomic_DNA"/>
</dbReference>
<proteinExistence type="predicted"/>